<keyword evidence="4 9" id="KW-0349">Heme</keyword>
<keyword evidence="11" id="KW-1185">Reference proteome</keyword>
<accession>A0ABR1JFK5</accession>
<keyword evidence="7 9" id="KW-0408">Iron</keyword>
<evidence type="ECO:0000313" key="11">
    <source>
        <dbReference type="Proteomes" id="UP001498398"/>
    </source>
</evidence>
<evidence type="ECO:0000256" key="2">
    <source>
        <dbReference type="ARBA" id="ARBA00005179"/>
    </source>
</evidence>
<evidence type="ECO:0000256" key="8">
    <source>
        <dbReference type="ARBA" id="ARBA00023033"/>
    </source>
</evidence>
<dbReference type="InterPro" id="IPR001128">
    <property type="entry name" value="Cyt_P450"/>
</dbReference>
<protein>
    <recommendedName>
        <fullName evidence="12">Cytochrome P450</fullName>
    </recommendedName>
</protein>
<evidence type="ECO:0000256" key="9">
    <source>
        <dbReference type="RuleBase" id="RU000461"/>
    </source>
</evidence>
<comment type="pathway">
    <text evidence="2">Secondary metabolite biosynthesis.</text>
</comment>
<reference evidence="10 11" key="1">
    <citation type="submission" date="2024-01" db="EMBL/GenBank/DDBJ databases">
        <title>A draft genome for the cacao thread blight pathogen Marasmiellus scandens.</title>
        <authorList>
            <person name="Baruah I.K."/>
            <person name="Leung J."/>
            <person name="Bukari Y."/>
            <person name="Amoako-Attah I."/>
            <person name="Meinhardt L.W."/>
            <person name="Bailey B.A."/>
            <person name="Cohen S.P."/>
        </authorList>
    </citation>
    <scope>NUCLEOTIDE SEQUENCE [LARGE SCALE GENOMIC DNA]</scope>
    <source>
        <strain evidence="10 11">GH-19</strain>
    </source>
</reference>
<dbReference type="PRINTS" id="PR00385">
    <property type="entry name" value="P450"/>
</dbReference>
<dbReference type="InterPro" id="IPR050364">
    <property type="entry name" value="Cytochrome_P450_fung"/>
</dbReference>
<evidence type="ECO:0000256" key="1">
    <source>
        <dbReference type="ARBA" id="ARBA00001971"/>
    </source>
</evidence>
<evidence type="ECO:0000313" key="10">
    <source>
        <dbReference type="EMBL" id="KAK7455835.1"/>
    </source>
</evidence>
<evidence type="ECO:0000256" key="4">
    <source>
        <dbReference type="ARBA" id="ARBA00022617"/>
    </source>
</evidence>
<name>A0ABR1JFK5_9AGAR</name>
<dbReference type="PANTHER" id="PTHR46300:SF7">
    <property type="entry name" value="P450, PUTATIVE (EUROFUNG)-RELATED"/>
    <property type="match status" value="1"/>
</dbReference>
<comment type="caution">
    <text evidence="10">The sequence shown here is derived from an EMBL/GenBank/DDBJ whole genome shotgun (WGS) entry which is preliminary data.</text>
</comment>
<dbReference type="PANTHER" id="PTHR46300">
    <property type="entry name" value="P450, PUTATIVE (EUROFUNG)-RELATED-RELATED"/>
    <property type="match status" value="1"/>
</dbReference>
<sequence>MSATYGIDVAARDDPYVKDADGALDGIVHAAVPGTFWVVRLLERLLIAASESDYQDHLPILKYIPPWFPGASFRRKAEIWKGYSMALLTKPYQEVKKQMENGTCKPSFVYHCLQNIESDGDIDHQEDIIRGTAGTMYIGGTDTTVAALNSFFLAMVLHPDVQKRAQEELDRVIGFGRLPSHSDEADLPYMTSVMYEVLRTQPVTSIGIPHYTTENDYYKGYYIPKDSVVISNIWAILHDKDMYPDPDTFNPSRWLTPDGTGINTDLRDIMANFGFGRRVCPGAHMALSSTWMTMASVLLTFNISEKVTENGEIIKLTGEYESSLQK</sequence>
<evidence type="ECO:0000256" key="6">
    <source>
        <dbReference type="ARBA" id="ARBA00023002"/>
    </source>
</evidence>
<dbReference type="EMBL" id="JBANRG010000022">
    <property type="protein sequence ID" value="KAK7455835.1"/>
    <property type="molecule type" value="Genomic_DNA"/>
</dbReference>
<keyword evidence="5 9" id="KW-0479">Metal-binding</keyword>
<dbReference type="PROSITE" id="PS00086">
    <property type="entry name" value="CYTOCHROME_P450"/>
    <property type="match status" value="1"/>
</dbReference>
<dbReference type="Gene3D" id="1.10.630.10">
    <property type="entry name" value="Cytochrome P450"/>
    <property type="match status" value="1"/>
</dbReference>
<dbReference type="PRINTS" id="PR00463">
    <property type="entry name" value="EP450I"/>
</dbReference>
<evidence type="ECO:0008006" key="12">
    <source>
        <dbReference type="Google" id="ProtNLM"/>
    </source>
</evidence>
<keyword evidence="6 9" id="KW-0560">Oxidoreductase</keyword>
<dbReference type="Proteomes" id="UP001498398">
    <property type="component" value="Unassembled WGS sequence"/>
</dbReference>
<gene>
    <name evidence="10" type="ORF">VKT23_010869</name>
</gene>
<organism evidence="10 11">
    <name type="scientific">Marasmiellus scandens</name>
    <dbReference type="NCBI Taxonomy" id="2682957"/>
    <lineage>
        <taxon>Eukaryota</taxon>
        <taxon>Fungi</taxon>
        <taxon>Dikarya</taxon>
        <taxon>Basidiomycota</taxon>
        <taxon>Agaricomycotina</taxon>
        <taxon>Agaricomycetes</taxon>
        <taxon>Agaricomycetidae</taxon>
        <taxon>Agaricales</taxon>
        <taxon>Marasmiineae</taxon>
        <taxon>Omphalotaceae</taxon>
        <taxon>Marasmiellus</taxon>
    </lineage>
</organism>
<dbReference type="SUPFAM" id="SSF48264">
    <property type="entry name" value="Cytochrome P450"/>
    <property type="match status" value="1"/>
</dbReference>
<dbReference type="CDD" id="cd11065">
    <property type="entry name" value="CYP64-like"/>
    <property type="match status" value="1"/>
</dbReference>
<evidence type="ECO:0000256" key="7">
    <source>
        <dbReference type="ARBA" id="ARBA00023004"/>
    </source>
</evidence>
<dbReference type="InterPro" id="IPR036396">
    <property type="entry name" value="Cyt_P450_sf"/>
</dbReference>
<evidence type="ECO:0000256" key="3">
    <source>
        <dbReference type="ARBA" id="ARBA00010617"/>
    </source>
</evidence>
<comment type="similarity">
    <text evidence="3 9">Belongs to the cytochrome P450 family.</text>
</comment>
<dbReference type="Pfam" id="PF00067">
    <property type="entry name" value="p450"/>
    <property type="match status" value="1"/>
</dbReference>
<dbReference type="InterPro" id="IPR002401">
    <property type="entry name" value="Cyt_P450_E_grp-I"/>
</dbReference>
<evidence type="ECO:0000256" key="5">
    <source>
        <dbReference type="ARBA" id="ARBA00022723"/>
    </source>
</evidence>
<proteinExistence type="inferred from homology"/>
<dbReference type="InterPro" id="IPR017972">
    <property type="entry name" value="Cyt_P450_CS"/>
</dbReference>
<keyword evidence="8 9" id="KW-0503">Monooxygenase</keyword>
<comment type="cofactor">
    <cofactor evidence="1">
        <name>heme</name>
        <dbReference type="ChEBI" id="CHEBI:30413"/>
    </cofactor>
</comment>